<dbReference type="Proteomes" id="UP000289841">
    <property type="component" value="Chromosome"/>
</dbReference>
<dbReference type="Gene3D" id="3.40.190.10">
    <property type="entry name" value="Periplasmic binding protein-like II"/>
    <property type="match status" value="2"/>
</dbReference>
<reference evidence="4 5" key="1">
    <citation type="submission" date="2019-01" db="EMBL/GenBank/DDBJ databases">
        <authorList>
            <consortium name="Pathogen Informatics"/>
        </authorList>
    </citation>
    <scope>NUCLEOTIDE SEQUENCE [LARGE SCALE GENOMIC DNA]</scope>
    <source>
        <strain evidence="4 5">NCTC10138</strain>
    </source>
</reference>
<dbReference type="GO" id="GO:1901982">
    <property type="term" value="F:maltose binding"/>
    <property type="evidence" value="ECO:0007669"/>
    <property type="project" value="TreeGrafter"/>
</dbReference>
<dbReference type="OrthoDB" id="9766758at2"/>
<keyword evidence="5" id="KW-1185">Reference proteome</keyword>
<dbReference type="GO" id="GO:0015768">
    <property type="term" value="P:maltose transport"/>
    <property type="evidence" value="ECO:0007669"/>
    <property type="project" value="TreeGrafter"/>
</dbReference>
<dbReference type="PROSITE" id="PS51257">
    <property type="entry name" value="PROKAR_LIPOPROTEIN"/>
    <property type="match status" value="1"/>
</dbReference>
<dbReference type="AlphaFoldDB" id="A0A449BFA4"/>
<keyword evidence="3" id="KW-0732">Signal</keyword>
<protein>
    <submittedName>
        <fullName evidence="4">Cyclodextrin-binding protein</fullName>
    </submittedName>
</protein>
<dbReference type="KEGG" id="aaxa:NCTC10138_01521"/>
<keyword evidence="2" id="KW-0813">Transport</keyword>
<dbReference type="SUPFAM" id="SSF53850">
    <property type="entry name" value="Periplasmic binding protein-like II"/>
    <property type="match status" value="1"/>
</dbReference>
<dbReference type="PANTHER" id="PTHR30061:SF50">
    <property type="entry name" value="MALTOSE_MALTODEXTRIN-BINDING PERIPLASMIC PROTEIN"/>
    <property type="match status" value="1"/>
</dbReference>
<dbReference type="GO" id="GO:0042956">
    <property type="term" value="P:maltodextrin transmembrane transport"/>
    <property type="evidence" value="ECO:0007669"/>
    <property type="project" value="TreeGrafter"/>
</dbReference>
<dbReference type="EMBL" id="LR215048">
    <property type="protein sequence ID" value="VEU81129.1"/>
    <property type="molecule type" value="Genomic_DNA"/>
</dbReference>
<evidence type="ECO:0000313" key="4">
    <source>
        <dbReference type="EMBL" id="VEU81129.1"/>
    </source>
</evidence>
<comment type="similarity">
    <text evidence="1">Belongs to the bacterial solute-binding protein 1 family.</text>
</comment>
<dbReference type="Pfam" id="PF01547">
    <property type="entry name" value="SBP_bac_1"/>
    <property type="match status" value="1"/>
</dbReference>
<evidence type="ECO:0000256" key="3">
    <source>
        <dbReference type="ARBA" id="ARBA00022729"/>
    </source>
</evidence>
<proteinExistence type="inferred from homology"/>
<dbReference type="PANTHER" id="PTHR30061">
    <property type="entry name" value="MALTOSE-BINDING PERIPLASMIC PROTEIN"/>
    <property type="match status" value="1"/>
</dbReference>
<dbReference type="InterPro" id="IPR006059">
    <property type="entry name" value="SBP"/>
</dbReference>
<gene>
    <name evidence="4" type="primary">cycB</name>
    <name evidence="4" type="ORF">NCTC10138_01521</name>
</gene>
<sequence length="446" mass="49446">MKKALSIFLVFVGALFLVSCKEKVGKNGEEVDFSESKAKKSVIRVWIDDEAGDYMEAVIKEFNKLYPNIIVEHQHKGSVDAREHLKTFGPSGNGADVFQFPHDHLAQAVLEDLVFPLPTATATKIKERAHELGTSIATLKYDESTGSFDPSNPNAVERLYAVPMSLESIGLYYNKKLVTGEPVTTYEELIEQAKTWNSTVVQGGTSTNAQLGNYYLGISNHWADSYFMQHIYSAFDWTPFGPSLNNPSSVGFESLSDGMTWLKEQLKPITTGNGTHDSINGATLFEEGKIPYVIGGPWNMEGFKNKKIDFGVAQLPTINGKETKPFAGAVMAAVYKYSKNKEDAIKFVEFLSSDIAMQLQFEYKSKLPALKNELLANIDGVLEDQAMMAMSKQLENAVPMPTIPQVTYYWEPAETLVKEIWNNNKPILDALKEAEASYKTKAGLGA</sequence>
<evidence type="ECO:0000256" key="1">
    <source>
        <dbReference type="ARBA" id="ARBA00008520"/>
    </source>
</evidence>
<organism evidence="4 5">
    <name type="scientific">Haploplasma axanthum</name>
    <name type="common">Acholeplasma axanthum</name>
    <dbReference type="NCBI Taxonomy" id="29552"/>
    <lineage>
        <taxon>Bacteria</taxon>
        <taxon>Bacillati</taxon>
        <taxon>Mycoplasmatota</taxon>
        <taxon>Mollicutes</taxon>
        <taxon>Acholeplasmatales</taxon>
        <taxon>Acholeplasmataceae</taxon>
        <taxon>Haploplasma</taxon>
    </lineage>
</organism>
<evidence type="ECO:0000313" key="5">
    <source>
        <dbReference type="Proteomes" id="UP000289841"/>
    </source>
</evidence>
<dbReference type="GO" id="GO:0055052">
    <property type="term" value="C:ATP-binding cassette (ABC) transporter complex, substrate-binding subunit-containing"/>
    <property type="evidence" value="ECO:0007669"/>
    <property type="project" value="TreeGrafter"/>
</dbReference>
<dbReference type="STRING" id="1278311.GCA_000428705_00656"/>
<accession>A0A449BFA4</accession>
<evidence type="ECO:0000256" key="2">
    <source>
        <dbReference type="ARBA" id="ARBA00022448"/>
    </source>
</evidence>
<dbReference type="RefSeq" id="WP_026390287.1">
    <property type="nucleotide sequence ID" value="NZ_LR215048.1"/>
</dbReference>
<name>A0A449BFA4_HAPAX</name>